<dbReference type="InterPro" id="IPR011429">
    <property type="entry name" value="Cyt_c_Planctomycete-type"/>
</dbReference>
<gene>
    <name evidence="6" type="ORF">SAMN05421766_11221</name>
</gene>
<dbReference type="EMBL" id="FTOB01000012">
    <property type="protein sequence ID" value="SIT12889.1"/>
    <property type="molecule type" value="Genomic_DNA"/>
</dbReference>
<keyword evidence="1 3" id="KW-0479">Metal-binding</keyword>
<dbReference type="InterPro" id="IPR009056">
    <property type="entry name" value="Cyt_c-like_dom"/>
</dbReference>
<keyword evidence="3" id="KW-0349">Heme</keyword>
<feature type="transmembrane region" description="Helical" evidence="4">
    <location>
        <begin position="108"/>
        <end position="125"/>
    </location>
</feature>
<keyword evidence="4" id="KW-0812">Transmembrane</keyword>
<feature type="transmembrane region" description="Helical" evidence="4">
    <location>
        <begin position="41"/>
        <end position="65"/>
    </location>
</feature>
<accession>A0ABY1L1V2</accession>
<dbReference type="PROSITE" id="PS51007">
    <property type="entry name" value="CYTC"/>
    <property type="match status" value="1"/>
</dbReference>
<dbReference type="Gene3D" id="3.80.10.10">
    <property type="entry name" value="Ribonuclease Inhibitor"/>
    <property type="match status" value="1"/>
</dbReference>
<protein>
    <submittedName>
        <fullName evidence="6">Doubled CXXCH domain-containing protein</fullName>
    </submittedName>
</protein>
<evidence type="ECO:0000256" key="2">
    <source>
        <dbReference type="ARBA" id="ARBA00023004"/>
    </source>
</evidence>
<evidence type="ECO:0000256" key="4">
    <source>
        <dbReference type="SAM" id="Phobius"/>
    </source>
</evidence>
<keyword evidence="4" id="KW-1133">Transmembrane helix</keyword>
<reference evidence="6 7" key="1">
    <citation type="submission" date="2017-01" db="EMBL/GenBank/DDBJ databases">
        <authorList>
            <person name="Varghese N."/>
            <person name="Submissions S."/>
        </authorList>
    </citation>
    <scope>NUCLEOTIDE SEQUENCE [LARGE SCALE GENOMIC DNA]</scope>
    <source>
        <strain evidence="6 7">DSM 2061</strain>
    </source>
</reference>
<evidence type="ECO:0000256" key="3">
    <source>
        <dbReference type="PROSITE-ProRule" id="PRU00433"/>
    </source>
</evidence>
<comment type="caution">
    <text evidence="6">The sequence shown here is derived from an EMBL/GenBank/DDBJ whole genome shotgun (WGS) entry which is preliminary data.</text>
</comment>
<sequence length="463" mass="51432">MDVLKQLLGRLHPLVVHLPIGFIMLGLLLQAYDRKKKEYNAVLSLIYLWAGISASLACLTGYLQYLGEGYAFDTVKWHLWSGIATALFSFLMYAQLKGIQAVDFLSKLPMVGWSVFFFILVSFTGHQGGNITHGEDYLIKPLPNSIKSALGFDTFEEKEISLNETNWQEALIYEDVIKPILNNKCVSCHNPKKAKGELLLNSEEGILKGGESGAVIEASKASESELFTRLVLPMDNDDHMPPEGKSQPSKEEIQLVRAWIDAGSPFEKTIAESSLDKALFLSFFPQKADFDYPDIEIPAASEEHIKTIEKTGVHVDPISKSSNFLSVSCINQAAFSDTDFEALLPIKEQVSRLDLGHTKITDAAFSKLAELPNLTILLLDHTAITGKDLHLLAPLKHLKSINLTGTALKPEHLEALNEFKNLQRLYLFGTEATPESVKLNNPKISIDYGNYQLPPIPSDTIVY</sequence>
<evidence type="ECO:0000259" key="5">
    <source>
        <dbReference type="PROSITE" id="PS51007"/>
    </source>
</evidence>
<keyword evidence="2 3" id="KW-0408">Iron</keyword>
<keyword evidence="4" id="KW-0472">Membrane</keyword>
<feature type="transmembrane region" description="Helical" evidence="4">
    <location>
        <begin position="77"/>
        <end position="96"/>
    </location>
</feature>
<feature type="transmembrane region" description="Helical" evidence="4">
    <location>
        <begin position="12"/>
        <end position="29"/>
    </location>
</feature>
<dbReference type="Proteomes" id="UP000185728">
    <property type="component" value="Unassembled WGS sequence"/>
</dbReference>
<keyword evidence="7" id="KW-1185">Reference proteome</keyword>
<dbReference type="PANTHER" id="PTHR35889">
    <property type="entry name" value="CYCLOINULO-OLIGOSACCHARIDE FRUCTANOTRANSFERASE-RELATED"/>
    <property type="match status" value="1"/>
</dbReference>
<name>A0ABY1L1V2_9FLAO</name>
<feature type="domain" description="Cytochrome c" evidence="5">
    <location>
        <begin position="146"/>
        <end position="264"/>
    </location>
</feature>
<dbReference type="SUPFAM" id="SSF52047">
    <property type="entry name" value="RNI-like"/>
    <property type="match status" value="1"/>
</dbReference>
<evidence type="ECO:0000313" key="7">
    <source>
        <dbReference type="Proteomes" id="UP000185728"/>
    </source>
</evidence>
<evidence type="ECO:0000313" key="6">
    <source>
        <dbReference type="EMBL" id="SIT12889.1"/>
    </source>
</evidence>
<dbReference type="Pfam" id="PF07635">
    <property type="entry name" value="PSCyt1"/>
    <property type="match status" value="1"/>
</dbReference>
<dbReference type="PANTHER" id="PTHR35889:SF3">
    <property type="entry name" value="F-BOX DOMAIN-CONTAINING PROTEIN"/>
    <property type="match status" value="1"/>
</dbReference>
<evidence type="ECO:0000256" key="1">
    <source>
        <dbReference type="ARBA" id="ARBA00022723"/>
    </source>
</evidence>
<dbReference type="InterPro" id="IPR032675">
    <property type="entry name" value="LRR_dom_sf"/>
</dbReference>
<proteinExistence type="predicted"/>
<dbReference type="RefSeq" id="WP_076457148.1">
    <property type="nucleotide sequence ID" value="NZ_FTOB01000012.1"/>
</dbReference>
<organism evidence="6 7">
    <name type="scientific">Zobellia uliginosa</name>
    <dbReference type="NCBI Taxonomy" id="143224"/>
    <lineage>
        <taxon>Bacteria</taxon>
        <taxon>Pseudomonadati</taxon>
        <taxon>Bacteroidota</taxon>
        <taxon>Flavobacteriia</taxon>
        <taxon>Flavobacteriales</taxon>
        <taxon>Flavobacteriaceae</taxon>
        <taxon>Zobellia</taxon>
    </lineage>
</organism>